<dbReference type="VEuPathDB" id="FungiDB:PV08_08502"/>
<dbReference type="GO" id="GO:0005739">
    <property type="term" value="C:mitochondrion"/>
    <property type="evidence" value="ECO:0007669"/>
    <property type="project" value="TreeGrafter"/>
</dbReference>
<dbReference type="STRING" id="91928.A0A0D2BQA7"/>
<dbReference type="PANTHER" id="PTHR28152">
    <property type="entry name" value="HYDROXYACYL-THIOESTER DEHYDRATASE TYPE 2, MITOCHONDRIAL"/>
    <property type="match status" value="1"/>
</dbReference>
<dbReference type="InterPro" id="IPR029069">
    <property type="entry name" value="HotDog_dom_sf"/>
</dbReference>
<dbReference type="SUPFAM" id="SSF54637">
    <property type="entry name" value="Thioesterase/thiol ester dehydrase-isomerase"/>
    <property type="match status" value="1"/>
</dbReference>
<sequence length="376" mass="42231">MHRALGGHKRKSYQAAQFCARCIKAKSHTDSKPQVNRPEQRDGDPISGASSVAPPERDPFDYLRGRRLKTHDGPWNSSNMHMLSRALSAHLSIAPAQRTRVLPGFHQVSGNDAIPEHLLCDDGADARYSPGPDWKFRVWAGGQMAFNVPWTRLDMASTVLPNELVLATRVIGDLNSDHAKVKVTIGRSYFSELHGGNFPAITEKKYLFFMRSIPPSLQSVDIQRRFQPPANPFHVETMTPSSTLLFRFSALTMNDHKIHLDTEYTRRVYGIPKLLVQGPLTGVLMLEVLRKALYIYGKEQTGFQDRSLVVTYFNYKNIMPLFVDEKITIACRKIDGRGPARFGDNTPTETWRVWIQKGEGDNATVAVKGDAVVSLD</sequence>
<keyword evidence="3" id="KW-1185">Reference proteome</keyword>
<dbReference type="GO" id="GO:0019171">
    <property type="term" value="F:(3R)-hydroxyacyl-[acyl-carrier-protein] dehydratase activity"/>
    <property type="evidence" value="ECO:0007669"/>
    <property type="project" value="TreeGrafter"/>
</dbReference>
<evidence type="ECO:0000256" key="1">
    <source>
        <dbReference type="SAM" id="MobiDB-lite"/>
    </source>
</evidence>
<dbReference type="HOGENOM" id="CLU_028690_4_0_1"/>
<dbReference type="Proteomes" id="UP000053328">
    <property type="component" value="Unassembled WGS sequence"/>
</dbReference>
<dbReference type="InterPro" id="IPR052741">
    <property type="entry name" value="Mitochondrial_HTD2"/>
</dbReference>
<proteinExistence type="predicted"/>
<reference evidence="2 3" key="1">
    <citation type="submission" date="2015-01" db="EMBL/GenBank/DDBJ databases">
        <title>The Genome Sequence of Exophiala spinifera CBS89968.</title>
        <authorList>
            <consortium name="The Broad Institute Genomics Platform"/>
            <person name="Cuomo C."/>
            <person name="de Hoog S."/>
            <person name="Gorbushina A."/>
            <person name="Stielow B."/>
            <person name="Teixiera M."/>
            <person name="Abouelleil A."/>
            <person name="Chapman S.B."/>
            <person name="Priest M."/>
            <person name="Young S.K."/>
            <person name="Wortman J."/>
            <person name="Nusbaum C."/>
            <person name="Birren B."/>
        </authorList>
    </citation>
    <scope>NUCLEOTIDE SEQUENCE [LARGE SCALE GENOMIC DNA]</scope>
    <source>
        <strain evidence="2 3">CBS 89968</strain>
    </source>
</reference>
<dbReference type="RefSeq" id="XP_016233530.1">
    <property type="nucleotide sequence ID" value="XM_016382827.1"/>
</dbReference>
<dbReference type="AlphaFoldDB" id="A0A0D2BQA7"/>
<evidence type="ECO:0000313" key="3">
    <source>
        <dbReference type="Proteomes" id="UP000053328"/>
    </source>
</evidence>
<evidence type="ECO:0008006" key="4">
    <source>
        <dbReference type="Google" id="ProtNLM"/>
    </source>
</evidence>
<dbReference type="OrthoDB" id="3257538at2759"/>
<feature type="region of interest" description="Disordered" evidence="1">
    <location>
        <begin position="27"/>
        <end position="61"/>
    </location>
</feature>
<evidence type="ECO:0000313" key="2">
    <source>
        <dbReference type="EMBL" id="KIW13314.1"/>
    </source>
</evidence>
<dbReference type="PANTHER" id="PTHR28152:SF1">
    <property type="entry name" value="HYDROXYACYL-THIOESTER DEHYDRATASE TYPE 2, MITOCHONDRIAL"/>
    <property type="match status" value="1"/>
</dbReference>
<organism evidence="2 3">
    <name type="scientific">Exophiala spinifera</name>
    <dbReference type="NCBI Taxonomy" id="91928"/>
    <lineage>
        <taxon>Eukaryota</taxon>
        <taxon>Fungi</taxon>
        <taxon>Dikarya</taxon>
        <taxon>Ascomycota</taxon>
        <taxon>Pezizomycotina</taxon>
        <taxon>Eurotiomycetes</taxon>
        <taxon>Chaetothyriomycetidae</taxon>
        <taxon>Chaetothyriales</taxon>
        <taxon>Herpotrichiellaceae</taxon>
        <taxon>Exophiala</taxon>
    </lineage>
</organism>
<name>A0A0D2BQA7_9EURO</name>
<dbReference type="GeneID" id="27335585"/>
<gene>
    <name evidence="2" type="ORF">PV08_08502</name>
</gene>
<protein>
    <recommendedName>
        <fullName evidence="4">MaoC-like domain-containing protein</fullName>
    </recommendedName>
</protein>
<dbReference type="EMBL" id="KN847497">
    <property type="protein sequence ID" value="KIW13314.1"/>
    <property type="molecule type" value="Genomic_DNA"/>
</dbReference>
<accession>A0A0D2BQA7</accession>
<dbReference type="Gene3D" id="3.10.129.10">
    <property type="entry name" value="Hotdog Thioesterase"/>
    <property type="match status" value="1"/>
</dbReference>